<proteinExistence type="inferred from homology"/>
<sequence length="876" mass="100621">MFSLDRRRQLAPRTSEEEALFIAQQYAENKLILEAKLANSVNGGRAIRQTMLDKVAGQLSQNFNVARRSRKYVEQKLRDMKKEARKFVQMQQRQLYSEHGEDVARQDKNARTPSEPIRVMIEAMHDELECSSQSMDSLRMNGTLQRKEYCSGPSPSSLKSKVPESIHSIFPPEISVNSFSSNNDLNCKKEFWQCDRNIDKLMSTPQMMSHAMAAASWFFVQEPQKLLQNESCFNTQSKALKNLLDNYEPMTSTKSEFINIRTGCKMKLKKCGKNGQDVYVGTRSTMSSLRRELMQEKIKASRAFSSLCNQIEKSVEAIGKELTLDTQSICKTSNGCEFPYSSSSLVLQSHLSCRPVIRGVHANLCCMWASQQQYGERAAPLTAAGRAVAPDMFFQATLARSFIHSLKLRGDDDFVDRLNYYYTPIMLAVACLIISAKQYGGTPIECWVNPHSRESMEEYIESFCWIQNTYWVPMYEHIPDSHEAREEQQIGYYQWVPFILIAEALMFSLPCILWRLLNWQSGLNIQNVISAATEARSIIDQSERDKIMHSVSQSFIDIIDLQDTEIRPHPSSSWIGRLKCNRVFRGHYITALYLFIKLCYTVNILLQFALLNAALKSGEHLLFGFQVLSDLIAGKPWTKSGHFPRVTLCDFEVRYLANLNRYTVQCALLINIINEKVFAFFWLWYLVLLIITSASTLFWLTNCLLVSERVDYVLKFMQIAESSDRKRCLKGRSEDVDEMRRSTDLGTGTDIFRLPDSYLLNKFVLEFLQSDGTFALRFIANHAGELVVVSIVRALWKEFYERNWREIEEFESVKHQQHNTGHSSRRRSSAYTKIIVNKSLGLRKPNNSMKPESIVMGITGVPKLTDSMISEDKIML</sequence>
<dbReference type="Pfam" id="PF00876">
    <property type="entry name" value="Innexin"/>
    <property type="match status" value="1"/>
</dbReference>
<accession>A0A915CRN6</accession>
<evidence type="ECO:0000256" key="3">
    <source>
        <dbReference type="ARBA" id="ARBA00022448"/>
    </source>
</evidence>
<keyword evidence="9 12" id="KW-0406">Ion transport</keyword>
<comment type="caution">
    <text evidence="12">Lacks conserved residue(s) required for the propagation of feature annotation.</text>
</comment>
<organism evidence="13 14">
    <name type="scientific">Ditylenchus dipsaci</name>
    <dbReference type="NCBI Taxonomy" id="166011"/>
    <lineage>
        <taxon>Eukaryota</taxon>
        <taxon>Metazoa</taxon>
        <taxon>Ecdysozoa</taxon>
        <taxon>Nematoda</taxon>
        <taxon>Chromadorea</taxon>
        <taxon>Rhabditida</taxon>
        <taxon>Tylenchina</taxon>
        <taxon>Tylenchomorpha</taxon>
        <taxon>Sphaerularioidea</taxon>
        <taxon>Anguinidae</taxon>
        <taxon>Anguininae</taxon>
        <taxon>Ditylenchus</taxon>
    </lineage>
</organism>
<feature type="transmembrane region" description="Helical" evidence="12">
    <location>
        <begin position="591"/>
        <end position="615"/>
    </location>
</feature>
<reference evidence="14" key="1">
    <citation type="submission" date="2022-11" db="UniProtKB">
        <authorList>
            <consortium name="WormBaseParasite"/>
        </authorList>
    </citation>
    <scope>IDENTIFICATION</scope>
</reference>
<dbReference type="PROSITE" id="PS51013">
    <property type="entry name" value="PANNEXIN"/>
    <property type="match status" value="1"/>
</dbReference>
<keyword evidence="13" id="KW-1185">Reference proteome</keyword>
<comment type="similarity">
    <text evidence="12">Belongs to the pannexin family.</text>
</comment>
<keyword evidence="7" id="KW-0965">Cell junction</keyword>
<evidence type="ECO:0000256" key="1">
    <source>
        <dbReference type="ARBA" id="ARBA00004610"/>
    </source>
</evidence>
<evidence type="ECO:0000313" key="14">
    <source>
        <dbReference type="WBParaSite" id="jg1176"/>
    </source>
</evidence>
<evidence type="ECO:0000256" key="11">
    <source>
        <dbReference type="ARBA" id="ARBA00023303"/>
    </source>
</evidence>
<dbReference type="GO" id="GO:0005921">
    <property type="term" value="C:gap junction"/>
    <property type="evidence" value="ECO:0007669"/>
    <property type="project" value="UniProtKB-SubCell"/>
</dbReference>
<evidence type="ECO:0000256" key="10">
    <source>
        <dbReference type="ARBA" id="ARBA00023136"/>
    </source>
</evidence>
<evidence type="ECO:0000256" key="6">
    <source>
        <dbReference type="ARBA" id="ARBA00022868"/>
    </source>
</evidence>
<evidence type="ECO:0000256" key="8">
    <source>
        <dbReference type="ARBA" id="ARBA00022989"/>
    </source>
</evidence>
<dbReference type="PANTHER" id="PTHR11893:SF24">
    <property type="entry name" value="INNEXIN-19"/>
    <property type="match status" value="1"/>
</dbReference>
<dbReference type="Proteomes" id="UP000887574">
    <property type="component" value="Unplaced"/>
</dbReference>
<dbReference type="GO" id="GO:0034220">
    <property type="term" value="P:monoatomic ion transmembrane transport"/>
    <property type="evidence" value="ECO:0007669"/>
    <property type="project" value="UniProtKB-KW"/>
</dbReference>
<evidence type="ECO:0000256" key="7">
    <source>
        <dbReference type="ARBA" id="ARBA00022949"/>
    </source>
</evidence>
<protein>
    <recommendedName>
        <fullName evidence="12">Innexin</fullName>
    </recommendedName>
</protein>
<comment type="subcellular location">
    <subcellularLocation>
        <location evidence="1">Cell junction</location>
        <location evidence="1">Gap junction</location>
    </subcellularLocation>
    <subcellularLocation>
        <location evidence="2 12">Cell membrane</location>
        <topology evidence="2 12">Multi-pass membrane protein</topology>
    </subcellularLocation>
</comment>
<dbReference type="GO" id="GO:0005886">
    <property type="term" value="C:plasma membrane"/>
    <property type="evidence" value="ECO:0007669"/>
    <property type="project" value="UniProtKB-SubCell"/>
</dbReference>
<keyword evidence="3 12" id="KW-0813">Transport</keyword>
<keyword evidence="8 12" id="KW-1133">Transmembrane helix</keyword>
<dbReference type="AlphaFoldDB" id="A0A915CRN6"/>
<evidence type="ECO:0000256" key="9">
    <source>
        <dbReference type="ARBA" id="ARBA00023065"/>
    </source>
</evidence>
<evidence type="ECO:0000313" key="13">
    <source>
        <dbReference type="Proteomes" id="UP000887574"/>
    </source>
</evidence>
<comment type="function">
    <text evidence="12">Structural component of the gap junctions.</text>
</comment>
<evidence type="ECO:0000256" key="4">
    <source>
        <dbReference type="ARBA" id="ARBA00022475"/>
    </source>
</evidence>
<keyword evidence="5 12" id="KW-0812">Transmembrane</keyword>
<evidence type="ECO:0000256" key="5">
    <source>
        <dbReference type="ARBA" id="ARBA00022692"/>
    </source>
</evidence>
<keyword evidence="10 12" id="KW-0472">Membrane</keyword>
<feature type="transmembrane region" description="Helical" evidence="12">
    <location>
        <begin position="495"/>
        <end position="517"/>
    </location>
</feature>
<keyword evidence="4" id="KW-1003">Cell membrane</keyword>
<evidence type="ECO:0000256" key="2">
    <source>
        <dbReference type="ARBA" id="ARBA00004651"/>
    </source>
</evidence>
<dbReference type="PRINTS" id="PR01262">
    <property type="entry name" value="INNEXIN"/>
</dbReference>
<feature type="transmembrane region" description="Helical" evidence="12">
    <location>
        <begin position="682"/>
        <end position="707"/>
    </location>
</feature>
<keyword evidence="6" id="KW-0303">Gap junction</keyword>
<dbReference type="WBParaSite" id="jg1176">
    <property type="protein sequence ID" value="jg1176"/>
    <property type="gene ID" value="jg1176"/>
</dbReference>
<name>A0A915CRN6_9BILA</name>
<dbReference type="GO" id="GO:0005243">
    <property type="term" value="F:gap junction channel activity"/>
    <property type="evidence" value="ECO:0007669"/>
    <property type="project" value="TreeGrafter"/>
</dbReference>
<dbReference type="PANTHER" id="PTHR11893">
    <property type="entry name" value="INNEXIN"/>
    <property type="match status" value="1"/>
</dbReference>
<gene>
    <name evidence="12" type="primary">inx</name>
</gene>
<keyword evidence="11 12" id="KW-0407">Ion channel</keyword>
<evidence type="ECO:0000256" key="12">
    <source>
        <dbReference type="RuleBase" id="RU010713"/>
    </source>
</evidence>
<dbReference type="InterPro" id="IPR000990">
    <property type="entry name" value="Innexin"/>
</dbReference>